<evidence type="ECO:0000259" key="10">
    <source>
        <dbReference type="Pfam" id="PF04290"/>
    </source>
</evidence>
<name>A0A085G027_9ENTR</name>
<dbReference type="PANTHER" id="PTHR35011">
    <property type="entry name" value="2,3-DIKETO-L-GULONATE TRAP TRANSPORTER SMALL PERMEASE PROTEIN YIAM"/>
    <property type="match status" value="1"/>
</dbReference>
<dbReference type="AlphaFoldDB" id="A0A085G027"/>
<keyword evidence="4 9" id="KW-0997">Cell inner membrane</keyword>
<accession>A0A085G027</accession>
<keyword evidence="7 9" id="KW-0472">Membrane</keyword>
<evidence type="ECO:0000256" key="6">
    <source>
        <dbReference type="ARBA" id="ARBA00022989"/>
    </source>
</evidence>
<dbReference type="GO" id="GO:0015740">
    <property type="term" value="P:C4-dicarboxylate transport"/>
    <property type="evidence" value="ECO:0007669"/>
    <property type="project" value="TreeGrafter"/>
</dbReference>
<dbReference type="RefSeq" id="WP_034499552.1">
    <property type="nucleotide sequence ID" value="NZ_JMPI01000070.1"/>
</dbReference>
<comment type="caution">
    <text evidence="11">The sequence shown here is derived from an EMBL/GenBank/DDBJ whole genome shotgun (WGS) entry which is preliminary data.</text>
</comment>
<evidence type="ECO:0000256" key="4">
    <source>
        <dbReference type="ARBA" id="ARBA00022519"/>
    </source>
</evidence>
<evidence type="ECO:0000256" key="3">
    <source>
        <dbReference type="ARBA" id="ARBA00022475"/>
    </source>
</evidence>
<evidence type="ECO:0000256" key="1">
    <source>
        <dbReference type="ARBA" id="ARBA00004429"/>
    </source>
</evidence>
<evidence type="ECO:0000256" key="8">
    <source>
        <dbReference type="ARBA" id="ARBA00038436"/>
    </source>
</evidence>
<proteinExistence type="inferred from homology"/>
<evidence type="ECO:0000256" key="5">
    <source>
        <dbReference type="ARBA" id="ARBA00022692"/>
    </source>
</evidence>
<keyword evidence="6 9" id="KW-1133">Transmembrane helix</keyword>
<dbReference type="STRING" id="1006004.GBAG_4037"/>
<dbReference type="EMBL" id="JMPI01000070">
    <property type="protein sequence ID" value="KFC77072.1"/>
    <property type="molecule type" value="Genomic_DNA"/>
</dbReference>
<evidence type="ECO:0000256" key="2">
    <source>
        <dbReference type="ARBA" id="ARBA00022448"/>
    </source>
</evidence>
<evidence type="ECO:0000256" key="7">
    <source>
        <dbReference type="ARBA" id="ARBA00023136"/>
    </source>
</evidence>
<comment type="subcellular location">
    <subcellularLocation>
        <location evidence="1 9">Cell inner membrane</location>
        <topology evidence="1 9">Multi-pass membrane protein</topology>
    </subcellularLocation>
</comment>
<evidence type="ECO:0000256" key="9">
    <source>
        <dbReference type="RuleBase" id="RU369079"/>
    </source>
</evidence>
<keyword evidence="3" id="KW-1003">Cell membrane</keyword>
<evidence type="ECO:0000313" key="11">
    <source>
        <dbReference type="EMBL" id="KFC77072.1"/>
    </source>
</evidence>
<comment type="similarity">
    <text evidence="8 9">Belongs to the TRAP transporter small permease family.</text>
</comment>
<dbReference type="Proteomes" id="UP000028653">
    <property type="component" value="Unassembled WGS sequence"/>
</dbReference>
<comment type="subunit">
    <text evidence="9">The complex comprises the extracytoplasmic solute receptor protein and the two transmembrane proteins.</text>
</comment>
<feature type="transmembrane region" description="Helical" evidence="9">
    <location>
        <begin position="90"/>
        <end position="113"/>
    </location>
</feature>
<feature type="transmembrane region" description="Helical" evidence="9">
    <location>
        <begin position="51"/>
        <end position="70"/>
    </location>
</feature>
<reference evidence="11 12" key="1">
    <citation type="submission" date="2014-05" db="EMBL/GenBank/DDBJ databases">
        <title>ATOL: Assembling a taxonomically balanced genome-scale reconstruction of the evolutionary history of the Enterobacteriaceae.</title>
        <authorList>
            <person name="Plunkett G.III."/>
            <person name="Neeno-Eckwall E.C."/>
            <person name="Glasner J.D."/>
            <person name="Perna N.T."/>
        </authorList>
    </citation>
    <scope>NUCLEOTIDE SEQUENCE [LARGE SCALE GENOMIC DNA]</scope>
    <source>
        <strain evidence="11 12">ATCC 33320</strain>
    </source>
</reference>
<organism evidence="11 12">
    <name type="scientific">Buttiauxella agrestis ATCC 33320</name>
    <dbReference type="NCBI Taxonomy" id="1006004"/>
    <lineage>
        <taxon>Bacteria</taxon>
        <taxon>Pseudomonadati</taxon>
        <taxon>Pseudomonadota</taxon>
        <taxon>Gammaproteobacteria</taxon>
        <taxon>Enterobacterales</taxon>
        <taxon>Enterobacteriaceae</taxon>
        <taxon>Buttiauxella</taxon>
    </lineage>
</organism>
<dbReference type="GO" id="GO:0022857">
    <property type="term" value="F:transmembrane transporter activity"/>
    <property type="evidence" value="ECO:0007669"/>
    <property type="project" value="UniProtKB-UniRule"/>
</dbReference>
<sequence>MSQRYSDLMDKVYLLAMIVAGLSLLVMTIIIPIGIFSRYVLNRGESWPEPVAIICMVTFTFIGAAVSYRAGSHIAVNMLTDRLPQAAQTFCARLVDLLMLLISMVMFYYSFYLCADLWEQPVAEFPLLTSGQTYLPLPVGAILMILFVVERLLFGSQENRPIVLLGNHG</sequence>
<protein>
    <recommendedName>
        <fullName evidence="9">TRAP transporter small permease protein</fullName>
    </recommendedName>
</protein>
<feature type="domain" description="Tripartite ATP-independent periplasmic transporters DctQ component" evidence="10">
    <location>
        <begin position="27"/>
        <end position="153"/>
    </location>
</feature>
<keyword evidence="5 9" id="KW-0812">Transmembrane</keyword>
<dbReference type="GO" id="GO:0005886">
    <property type="term" value="C:plasma membrane"/>
    <property type="evidence" value="ECO:0007669"/>
    <property type="project" value="UniProtKB-SubCell"/>
</dbReference>
<comment type="function">
    <text evidence="9">Part of the tripartite ATP-independent periplasmic (TRAP) transport system.</text>
</comment>
<dbReference type="OrthoDB" id="4964541at2"/>
<evidence type="ECO:0000313" key="12">
    <source>
        <dbReference type="Proteomes" id="UP000028653"/>
    </source>
</evidence>
<dbReference type="PANTHER" id="PTHR35011:SF11">
    <property type="entry name" value="TRAP TRANSPORTER SMALL PERMEASE PROTEIN"/>
    <property type="match status" value="1"/>
</dbReference>
<dbReference type="InterPro" id="IPR007387">
    <property type="entry name" value="TRAP_DctQ"/>
</dbReference>
<dbReference type="eggNOG" id="COG3090">
    <property type="taxonomic scope" value="Bacteria"/>
</dbReference>
<gene>
    <name evidence="11" type="ORF">GBAG_4037</name>
</gene>
<feature type="transmembrane region" description="Helical" evidence="9">
    <location>
        <begin position="133"/>
        <end position="154"/>
    </location>
</feature>
<dbReference type="Pfam" id="PF04290">
    <property type="entry name" value="DctQ"/>
    <property type="match status" value="1"/>
</dbReference>
<feature type="transmembrane region" description="Helical" evidence="9">
    <location>
        <begin position="12"/>
        <end position="39"/>
    </location>
</feature>
<keyword evidence="2 9" id="KW-0813">Transport</keyword>
<keyword evidence="12" id="KW-1185">Reference proteome</keyword>
<dbReference type="InterPro" id="IPR055348">
    <property type="entry name" value="DctQ"/>
</dbReference>